<comment type="caution">
    <text evidence="1">The sequence shown here is derived from an EMBL/GenBank/DDBJ whole genome shotgun (WGS) entry which is preliminary data.</text>
</comment>
<organism evidence="1 2">
    <name type="scientific">Microthlaspi erraticum</name>
    <dbReference type="NCBI Taxonomy" id="1685480"/>
    <lineage>
        <taxon>Eukaryota</taxon>
        <taxon>Viridiplantae</taxon>
        <taxon>Streptophyta</taxon>
        <taxon>Embryophyta</taxon>
        <taxon>Tracheophyta</taxon>
        <taxon>Spermatophyta</taxon>
        <taxon>Magnoliopsida</taxon>
        <taxon>eudicotyledons</taxon>
        <taxon>Gunneridae</taxon>
        <taxon>Pentapetalae</taxon>
        <taxon>rosids</taxon>
        <taxon>malvids</taxon>
        <taxon>Brassicales</taxon>
        <taxon>Brassicaceae</taxon>
        <taxon>Coluteocarpeae</taxon>
        <taxon>Microthlaspi</taxon>
    </lineage>
</organism>
<dbReference type="PANTHER" id="PTHR14379:SF42">
    <property type="entry name" value="NYN DOMAIN-CONTAINING PROTEIN"/>
    <property type="match status" value="1"/>
</dbReference>
<dbReference type="PANTHER" id="PTHR14379">
    <property type="entry name" value="LIMKAIN B LKAP"/>
    <property type="match status" value="1"/>
</dbReference>
<proteinExistence type="predicted"/>
<protein>
    <submittedName>
        <fullName evidence="1">Uncharacterized protein</fullName>
    </submittedName>
</protein>
<evidence type="ECO:0000313" key="2">
    <source>
        <dbReference type="Proteomes" id="UP000467841"/>
    </source>
</evidence>
<dbReference type="GO" id="GO:0010468">
    <property type="term" value="P:regulation of gene expression"/>
    <property type="evidence" value="ECO:0007669"/>
    <property type="project" value="InterPro"/>
</dbReference>
<dbReference type="EMBL" id="CACVBM020001052">
    <property type="protein sequence ID" value="CAA7026749.1"/>
    <property type="molecule type" value="Genomic_DNA"/>
</dbReference>
<dbReference type="GO" id="GO:0005777">
    <property type="term" value="C:peroxisome"/>
    <property type="evidence" value="ECO:0007669"/>
    <property type="project" value="InterPro"/>
</dbReference>
<dbReference type="OrthoDB" id="1055267at2759"/>
<dbReference type="AlphaFoldDB" id="A0A6D2IA02"/>
<gene>
    <name evidence="1" type="ORF">MERR_LOCUS13984</name>
</gene>
<accession>A0A6D2IA02</accession>
<dbReference type="Proteomes" id="UP000467841">
    <property type="component" value="Unassembled WGS sequence"/>
</dbReference>
<evidence type="ECO:0000313" key="1">
    <source>
        <dbReference type="EMBL" id="CAA7026749.1"/>
    </source>
</evidence>
<sequence length="397" mass="43798">MKISLHPLDETVWLDGADVEDLSEFITDDIGYRNTEVLWDVVRFPIPPCANLKAVGTRIRLALGELGLHGCDRITAYGGSINRSKEDFNKAGMVHEPQGKMVVDLVLYARTSGAPRNLMVIPGPDPDSEMHRVLKCLQARHHGVLLVNPEAPDGLFLSDSVSVKSVVACTQALDGGKPIIRGTRMEDTTPVINGYFSLDSLFSQFLGNSSLRSSCHGSVRNAFVFWDLVKYPIPTRVYVPSVARDIRAALQGLGNHGCVEILAFGGDKLNQRQGVLYNEARIIYIPQGVCEMAEALKYFQDSGVPGTLMVIPRPDPDSEMHRVLKCLQSRHDDLLFVKPPDDGFFYLAHSIVGCTEGLYGGKPLIRGRRRMEDAHVIQDFSSKLISLPKLFVSAIVN</sequence>
<dbReference type="InterPro" id="IPR024768">
    <property type="entry name" value="Marf1"/>
</dbReference>
<keyword evidence="2" id="KW-1185">Reference proteome</keyword>
<name>A0A6D2IA02_9BRAS</name>
<reference evidence="1" key="1">
    <citation type="submission" date="2020-01" db="EMBL/GenBank/DDBJ databases">
        <authorList>
            <person name="Mishra B."/>
        </authorList>
    </citation>
    <scope>NUCLEOTIDE SEQUENCE [LARGE SCALE GENOMIC DNA]</scope>
</reference>